<organism evidence="1">
    <name type="scientific">Medicago truncatula</name>
    <name type="common">Barrel medic</name>
    <name type="synonym">Medicago tribuloides</name>
    <dbReference type="NCBI Taxonomy" id="3880"/>
    <lineage>
        <taxon>Eukaryota</taxon>
        <taxon>Viridiplantae</taxon>
        <taxon>Streptophyta</taxon>
        <taxon>Embryophyta</taxon>
        <taxon>Tracheophyta</taxon>
        <taxon>Spermatophyta</taxon>
        <taxon>Magnoliopsida</taxon>
        <taxon>eudicotyledons</taxon>
        <taxon>Gunneridae</taxon>
        <taxon>Pentapetalae</taxon>
        <taxon>rosids</taxon>
        <taxon>fabids</taxon>
        <taxon>Fabales</taxon>
        <taxon>Fabaceae</taxon>
        <taxon>Papilionoideae</taxon>
        <taxon>50 kb inversion clade</taxon>
        <taxon>NPAAA clade</taxon>
        <taxon>Hologalegina</taxon>
        <taxon>IRL clade</taxon>
        <taxon>Trifolieae</taxon>
        <taxon>Medicago</taxon>
    </lineage>
</organism>
<name>A0A396J3C0_MEDTR</name>
<protein>
    <submittedName>
        <fullName evidence="1">Uncharacterized protein</fullName>
    </submittedName>
</protein>
<comment type="caution">
    <text evidence="1">The sequence shown here is derived from an EMBL/GenBank/DDBJ whole genome shotgun (WGS) entry which is preliminary data.</text>
</comment>
<reference evidence="1" key="1">
    <citation type="journal article" date="2018" name="Nat. Plants">
        <title>Whole-genome landscape of Medicago truncatula symbiotic genes.</title>
        <authorList>
            <person name="Pecrix Y."/>
            <person name="Gamas P."/>
            <person name="Carrere S."/>
        </authorList>
    </citation>
    <scope>NUCLEOTIDE SEQUENCE</scope>
    <source>
        <tissue evidence="1">Leaves</tissue>
    </source>
</reference>
<evidence type="ECO:0000313" key="1">
    <source>
        <dbReference type="EMBL" id="RHN69717.1"/>
    </source>
</evidence>
<dbReference type="AlphaFoldDB" id="A0A396J3C0"/>
<sequence>MVDLALLLPLKPSNASRLPPQITSILSLSLINLFIKSFSPIMLYYL</sequence>
<dbReference type="Proteomes" id="UP000265566">
    <property type="component" value="Chromosome 3"/>
</dbReference>
<dbReference type="EMBL" id="PSQE01000003">
    <property type="protein sequence ID" value="RHN69717.1"/>
    <property type="molecule type" value="Genomic_DNA"/>
</dbReference>
<accession>A0A396J3C0</accession>
<gene>
    <name evidence="1" type="ORF">MtrunA17_Chr3g0127821</name>
</gene>
<dbReference type="Gramene" id="rna18226">
    <property type="protein sequence ID" value="RHN69717.1"/>
    <property type="gene ID" value="gene18226"/>
</dbReference>
<proteinExistence type="predicted"/>